<feature type="transmembrane region" description="Helical" evidence="1">
    <location>
        <begin position="15"/>
        <end position="41"/>
    </location>
</feature>
<feature type="transmembrane region" description="Helical" evidence="1">
    <location>
        <begin position="48"/>
        <end position="69"/>
    </location>
</feature>
<proteinExistence type="predicted"/>
<sequence length="112" mass="11603">MSTTAKTRASLSVLIAAWAVPVLVLGQFAFVAGVPVAIVLAGTLRDAALRWWGAALTAAYVTPLLLWRLGADPAPSLSKDMHPAFTAVLTATGVAVAVACHVLRRASRPQTA</sequence>
<evidence type="ECO:0000313" key="3">
    <source>
        <dbReference type="Proteomes" id="UP001597419"/>
    </source>
</evidence>
<accession>A0ABW5GUP8</accession>
<dbReference type="RefSeq" id="WP_345385803.1">
    <property type="nucleotide sequence ID" value="NZ_BAABHG010000001.1"/>
</dbReference>
<keyword evidence="1" id="KW-0472">Membrane</keyword>
<keyword evidence="3" id="KW-1185">Reference proteome</keyword>
<keyword evidence="1" id="KW-0812">Transmembrane</keyword>
<reference evidence="3" key="1">
    <citation type="journal article" date="2019" name="Int. J. Syst. Evol. Microbiol.">
        <title>The Global Catalogue of Microorganisms (GCM) 10K type strain sequencing project: providing services to taxonomists for standard genome sequencing and annotation.</title>
        <authorList>
            <consortium name="The Broad Institute Genomics Platform"/>
            <consortium name="The Broad Institute Genome Sequencing Center for Infectious Disease"/>
            <person name="Wu L."/>
            <person name="Ma J."/>
        </authorList>
    </citation>
    <scope>NUCLEOTIDE SEQUENCE [LARGE SCALE GENOMIC DNA]</scope>
    <source>
        <strain evidence="3">CGMCC 4.7643</strain>
    </source>
</reference>
<dbReference type="Proteomes" id="UP001597419">
    <property type="component" value="Unassembled WGS sequence"/>
</dbReference>
<evidence type="ECO:0000313" key="2">
    <source>
        <dbReference type="EMBL" id="MFD2464602.1"/>
    </source>
</evidence>
<gene>
    <name evidence="2" type="ORF">ACFSYJ_38710</name>
</gene>
<comment type="caution">
    <text evidence="2">The sequence shown here is derived from an EMBL/GenBank/DDBJ whole genome shotgun (WGS) entry which is preliminary data.</text>
</comment>
<evidence type="ECO:0000256" key="1">
    <source>
        <dbReference type="SAM" id="Phobius"/>
    </source>
</evidence>
<protein>
    <submittedName>
        <fullName evidence="2">Uncharacterized protein</fullName>
    </submittedName>
</protein>
<dbReference type="EMBL" id="JBHUKU010000026">
    <property type="protein sequence ID" value="MFD2464602.1"/>
    <property type="molecule type" value="Genomic_DNA"/>
</dbReference>
<organism evidence="2 3">
    <name type="scientific">Amycolatopsis samaneae</name>
    <dbReference type="NCBI Taxonomy" id="664691"/>
    <lineage>
        <taxon>Bacteria</taxon>
        <taxon>Bacillati</taxon>
        <taxon>Actinomycetota</taxon>
        <taxon>Actinomycetes</taxon>
        <taxon>Pseudonocardiales</taxon>
        <taxon>Pseudonocardiaceae</taxon>
        <taxon>Amycolatopsis</taxon>
    </lineage>
</organism>
<keyword evidence="1" id="KW-1133">Transmembrane helix</keyword>
<feature type="transmembrane region" description="Helical" evidence="1">
    <location>
        <begin position="81"/>
        <end position="103"/>
    </location>
</feature>
<name>A0ABW5GUP8_9PSEU</name>